<evidence type="ECO:0000313" key="3">
    <source>
        <dbReference type="Proteomes" id="UP000569732"/>
    </source>
</evidence>
<sequence>MNSLNKIKLTSGMAVVSLLIFLTYNIYLFVSGEGFVLDKETSDNVEVFTRVMTFIGLELLYQVILIMLLMCVFFQFYNGKIFDLTNLRYSFAIGWLCLLYPVYSYGIDFLLDAVFQPLNITSTFTVNINLMPMATEIYLIAGIVILPIVYILKHGSALKSELEEYI</sequence>
<comment type="caution">
    <text evidence="2">The sequence shown here is derived from an EMBL/GenBank/DDBJ whole genome shotgun (WGS) entry which is preliminary data.</text>
</comment>
<feature type="transmembrane region" description="Helical" evidence="1">
    <location>
        <begin position="59"/>
        <end position="77"/>
    </location>
</feature>
<feature type="transmembrane region" description="Helical" evidence="1">
    <location>
        <begin position="89"/>
        <end position="111"/>
    </location>
</feature>
<reference evidence="2 3" key="1">
    <citation type="submission" date="2020-07" db="EMBL/GenBank/DDBJ databases">
        <title>Endozoicomonas sp. nov., isolated from sediment.</title>
        <authorList>
            <person name="Gu T."/>
        </authorList>
    </citation>
    <scope>NUCLEOTIDE SEQUENCE [LARGE SCALE GENOMIC DNA]</scope>
    <source>
        <strain evidence="2 3">SM1973</strain>
    </source>
</reference>
<keyword evidence="1" id="KW-0472">Membrane</keyword>
<gene>
    <name evidence="2" type="ORF">H0A36_21405</name>
</gene>
<name>A0A853ILF6_9GAMM</name>
<dbReference type="AlphaFoldDB" id="A0A853ILF6"/>
<keyword evidence="3" id="KW-1185">Reference proteome</keyword>
<evidence type="ECO:0008006" key="4">
    <source>
        <dbReference type="Google" id="ProtNLM"/>
    </source>
</evidence>
<feature type="transmembrane region" description="Helical" evidence="1">
    <location>
        <begin position="12"/>
        <end position="30"/>
    </location>
</feature>
<evidence type="ECO:0000313" key="2">
    <source>
        <dbReference type="EMBL" id="NYZ68576.1"/>
    </source>
</evidence>
<organism evidence="2 3">
    <name type="scientific">Spartinivicinus marinus</name>
    <dbReference type="NCBI Taxonomy" id="2994442"/>
    <lineage>
        <taxon>Bacteria</taxon>
        <taxon>Pseudomonadati</taxon>
        <taxon>Pseudomonadota</taxon>
        <taxon>Gammaproteobacteria</taxon>
        <taxon>Oceanospirillales</taxon>
        <taxon>Zooshikellaceae</taxon>
        <taxon>Spartinivicinus</taxon>
    </lineage>
</organism>
<proteinExistence type="predicted"/>
<keyword evidence="1" id="KW-1133">Transmembrane helix</keyword>
<keyword evidence="1" id="KW-0812">Transmembrane</keyword>
<protein>
    <recommendedName>
        <fullName evidence="4">DUF2975 domain-containing protein</fullName>
    </recommendedName>
</protein>
<dbReference type="Proteomes" id="UP000569732">
    <property type="component" value="Unassembled WGS sequence"/>
</dbReference>
<accession>A0A853ILF6</accession>
<dbReference type="EMBL" id="JACCKB010000045">
    <property type="protein sequence ID" value="NYZ68576.1"/>
    <property type="molecule type" value="Genomic_DNA"/>
</dbReference>
<evidence type="ECO:0000256" key="1">
    <source>
        <dbReference type="SAM" id="Phobius"/>
    </source>
</evidence>
<feature type="transmembrane region" description="Helical" evidence="1">
    <location>
        <begin position="131"/>
        <end position="152"/>
    </location>
</feature>
<dbReference type="RefSeq" id="WP_180570581.1">
    <property type="nucleotide sequence ID" value="NZ_JACCKB010000045.1"/>
</dbReference>